<keyword evidence="4" id="KW-1185">Reference proteome</keyword>
<feature type="transmembrane region" description="Helical" evidence="1">
    <location>
        <begin position="65"/>
        <end position="91"/>
    </location>
</feature>
<comment type="caution">
    <text evidence="3">The sequence shown here is derived from an EMBL/GenBank/DDBJ whole genome shotgun (WGS) entry which is preliminary data.</text>
</comment>
<name>A0A9Q1FDX6_SYNKA</name>
<dbReference type="EMBL" id="JAINUF010000006">
    <property type="protein sequence ID" value="KAJ8356553.1"/>
    <property type="molecule type" value="Genomic_DNA"/>
</dbReference>
<evidence type="ECO:0000256" key="1">
    <source>
        <dbReference type="SAM" id="Phobius"/>
    </source>
</evidence>
<keyword evidence="1" id="KW-1133">Transmembrane helix</keyword>
<dbReference type="Proteomes" id="UP001152622">
    <property type="component" value="Chromosome 6"/>
</dbReference>
<reference evidence="3" key="1">
    <citation type="journal article" date="2023" name="Science">
        <title>Genome structures resolve the early diversification of teleost fishes.</title>
        <authorList>
            <person name="Parey E."/>
            <person name="Louis A."/>
            <person name="Montfort J."/>
            <person name="Bouchez O."/>
            <person name="Roques C."/>
            <person name="Iampietro C."/>
            <person name="Lluch J."/>
            <person name="Castinel A."/>
            <person name="Donnadieu C."/>
            <person name="Desvignes T."/>
            <person name="Floi Bucao C."/>
            <person name="Jouanno E."/>
            <person name="Wen M."/>
            <person name="Mejri S."/>
            <person name="Dirks R."/>
            <person name="Jansen H."/>
            <person name="Henkel C."/>
            <person name="Chen W.J."/>
            <person name="Zahm M."/>
            <person name="Cabau C."/>
            <person name="Klopp C."/>
            <person name="Thompson A.W."/>
            <person name="Robinson-Rechavi M."/>
            <person name="Braasch I."/>
            <person name="Lecointre G."/>
            <person name="Bobe J."/>
            <person name="Postlethwait J.H."/>
            <person name="Berthelot C."/>
            <person name="Roest Crollius H."/>
            <person name="Guiguen Y."/>
        </authorList>
    </citation>
    <scope>NUCLEOTIDE SEQUENCE</scope>
    <source>
        <strain evidence="3">WJC10195</strain>
    </source>
</reference>
<sequence>MRLPCCCCCWALDFLPVLRLRGYPLIWDPCNAGQCILCFLLKCQSSALPCVPGSRVYPSCPCLRFSALVVLVGGIFLHVWCCSIIWLFHIYPFDL</sequence>
<keyword evidence="1" id="KW-0812">Transmembrane</keyword>
<feature type="signal peptide" evidence="2">
    <location>
        <begin position="1"/>
        <end position="22"/>
    </location>
</feature>
<keyword evidence="2" id="KW-0732">Signal</keyword>
<evidence type="ECO:0000313" key="4">
    <source>
        <dbReference type="Proteomes" id="UP001152622"/>
    </source>
</evidence>
<proteinExistence type="predicted"/>
<protein>
    <submittedName>
        <fullName evidence="3">Uncharacterized protein</fullName>
    </submittedName>
</protein>
<feature type="chain" id="PRO_5040481143" evidence="2">
    <location>
        <begin position="23"/>
        <end position="95"/>
    </location>
</feature>
<evidence type="ECO:0000313" key="3">
    <source>
        <dbReference type="EMBL" id="KAJ8356553.1"/>
    </source>
</evidence>
<gene>
    <name evidence="3" type="ORF">SKAU_G00193470</name>
</gene>
<organism evidence="3 4">
    <name type="scientific">Synaphobranchus kaupii</name>
    <name type="common">Kaup's arrowtooth eel</name>
    <dbReference type="NCBI Taxonomy" id="118154"/>
    <lineage>
        <taxon>Eukaryota</taxon>
        <taxon>Metazoa</taxon>
        <taxon>Chordata</taxon>
        <taxon>Craniata</taxon>
        <taxon>Vertebrata</taxon>
        <taxon>Euteleostomi</taxon>
        <taxon>Actinopterygii</taxon>
        <taxon>Neopterygii</taxon>
        <taxon>Teleostei</taxon>
        <taxon>Anguilliformes</taxon>
        <taxon>Synaphobranchidae</taxon>
        <taxon>Synaphobranchus</taxon>
    </lineage>
</organism>
<dbReference type="AlphaFoldDB" id="A0A9Q1FDX6"/>
<accession>A0A9Q1FDX6</accession>
<keyword evidence="1" id="KW-0472">Membrane</keyword>
<evidence type="ECO:0000256" key="2">
    <source>
        <dbReference type="SAM" id="SignalP"/>
    </source>
</evidence>